<dbReference type="Pfam" id="PF12165">
    <property type="entry name" value="Alfin"/>
    <property type="match status" value="1"/>
</dbReference>
<evidence type="ECO:0000313" key="2">
    <source>
        <dbReference type="Proteomes" id="UP000818029"/>
    </source>
</evidence>
<dbReference type="Proteomes" id="UP000818029">
    <property type="component" value="Chromosome D10"/>
</dbReference>
<evidence type="ECO:0000259" key="1">
    <source>
        <dbReference type="Pfam" id="PF12165"/>
    </source>
</evidence>
<feature type="domain" description="Alfin N-terminal" evidence="1">
    <location>
        <begin position="4"/>
        <end position="31"/>
    </location>
</feature>
<sequence length="75" mass="8414">MVFILVCLSDAWLLAVAHYFGARFGFDKADRYTYPPSLLHNSREKLIMLGGQVRLAVDAILMGLMGDILIVTTQR</sequence>
<reference evidence="3" key="2">
    <citation type="submission" date="2025-08" db="UniProtKB">
        <authorList>
            <consortium name="RefSeq"/>
        </authorList>
    </citation>
    <scope>IDENTIFICATION</scope>
</reference>
<dbReference type="RefSeq" id="XP_040958339.1">
    <property type="nucleotide sequence ID" value="XM_041102405.1"/>
</dbReference>
<dbReference type="InterPro" id="IPR021998">
    <property type="entry name" value="Alfin_N"/>
</dbReference>
<keyword evidence="2" id="KW-1185">Reference proteome</keyword>
<proteinExistence type="predicted"/>
<gene>
    <name evidence="3" type="primary">LOC107916099</name>
</gene>
<evidence type="ECO:0000313" key="3">
    <source>
        <dbReference type="RefSeq" id="XP_040958339.1"/>
    </source>
</evidence>
<dbReference type="GeneID" id="107916099"/>
<organism evidence="2 3">
    <name type="scientific">Gossypium hirsutum</name>
    <name type="common">Upland cotton</name>
    <name type="synonym">Gossypium mexicanum</name>
    <dbReference type="NCBI Taxonomy" id="3635"/>
    <lineage>
        <taxon>Eukaryota</taxon>
        <taxon>Viridiplantae</taxon>
        <taxon>Streptophyta</taxon>
        <taxon>Embryophyta</taxon>
        <taxon>Tracheophyta</taxon>
        <taxon>Spermatophyta</taxon>
        <taxon>Magnoliopsida</taxon>
        <taxon>eudicotyledons</taxon>
        <taxon>Gunneridae</taxon>
        <taxon>Pentapetalae</taxon>
        <taxon>rosids</taxon>
        <taxon>malvids</taxon>
        <taxon>Malvales</taxon>
        <taxon>Malvaceae</taxon>
        <taxon>Malvoideae</taxon>
        <taxon>Gossypium</taxon>
    </lineage>
</organism>
<reference evidence="2" key="1">
    <citation type="journal article" date="2020" name="Nat. Genet.">
        <title>Genomic diversifications of five Gossypium allopolyploid species and their impact on cotton improvement.</title>
        <authorList>
            <person name="Chen Z.J."/>
            <person name="Sreedasyam A."/>
            <person name="Ando A."/>
            <person name="Song Q."/>
            <person name="De Santiago L.M."/>
            <person name="Hulse-Kemp A.M."/>
            <person name="Ding M."/>
            <person name="Ye W."/>
            <person name="Kirkbride R.C."/>
            <person name="Jenkins J."/>
            <person name="Plott C."/>
            <person name="Lovell J."/>
            <person name="Lin Y.M."/>
            <person name="Vaughn R."/>
            <person name="Liu B."/>
            <person name="Simpson S."/>
            <person name="Scheffler B.E."/>
            <person name="Wen L."/>
            <person name="Saski C.A."/>
            <person name="Grover C.E."/>
            <person name="Hu G."/>
            <person name="Conover J.L."/>
            <person name="Carlson J.W."/>
            <person name="Shu S."/>
            <person name="Boston L.B."/>
            <person name="Williams M."/>
            <person name="Peterson D.G."/>
            <person name="McGee K."/>
            <person name="Jones D.C."/>
            <person name="Wendel J.F."/>
            <person name="Stelly D.M."/>
            <person name="Grimwood J."/>
            <person name="Schmutz J."/>
        </authorList>
    </citation>
    <scope>NUCLEOTIDE SEQUENCE [LARGE SCALE GENOMIC DNA]</scope>
    <source>
        <strain evidence="2">cv. TM-1</strain>
    </source>
</reference>
<accession>A0ABM3AU43</accession>
<protein>
    <submittedName>
        <fullName evidence="3">PHD finger protein ALFIN-LIKE 4</fullName>
    </submittedName>
</protein>
<name>A0ABM3AU43_GOSHI</name>